<dbReference type="PANTHER" id="PTHR42981">
    <property type="entry name" value="PYRUVATE DEHYDROGENASE [UBIQUINONE]"/>
    <property type="match status" value="1"/>
</dbReference>
<evidence type="ECO:0000259" key="5">
    <source>
        <dbReference type="Pfam" id="PF02775"/>
    </source>
</evidence>
<keyword evidence="7" id="KW-0670">Pyruvate</keyword>
<dbReference type="KEGG" id="nev:NTE_01425"/>
<dbReference type="InterPro" id="IPR012001">
    <property type="entry name" value="Thiamin_PyroP_enz_TPP-bd_dom"/>
</dbReference>
<dbReference type="EMBL" id="CP007174">
    <property type="protein sequence ID" value="AIF83489.1"/>
    <property type="molecule type" value="Genomic_DNA"/>
</dbReference>
<dbReference type="AlphaFoldDB" id="A0A075MW16"/>
<dbReference type="Gene3D" id="3.40.50.1220">
    <property type="entry name" value="TPP-binding domain"/>
    <property type="match status" value="1"/>
</dbReference>
<dbReference type="InterPro" id="IPR047212">
    <property type="entry name" value="TPP_POXB-like"/>
</dbReference>
<dbReference type="STRING" id="1459636.NTE_01425"/>
<dbReference type="InterPro" id="IPR012000">
    <property type="entry name" value="Thiamin_PyroP_enz_cen_dom"/>
</dbReference>
<dbReference type="GO" id="GO:0030976">
    <property type="term" value="F:thiamine pyrophosphate binding"/>
    <property type="evidence" value="ECO:0007669"/>
    <property type="project" value="InterPro"/>
</dbReference>
<dbReference type="CDD" id="cd07039">
    <property type="entry name" value="TPP_PYR_POX"/>
    <property type="match status" value="1"/>
</dbReference>
<evidence type="ECO:0000313" key="7">
    <source>
        <dbReference type="EMBL" id="AIF83489.1"/>
    </source>
</evidence>
<dbReference type="HOGENOM" id="CLU_013748_3_0_2"/>
<keyword evidence="2 3" id="KW-0786">Thiamine pyrophosphate</keyword>
<dbReference type="InterPro" id="IPR000399">
    <property type="entry name" value="TPP-bd_CS"/>
</dbReference>
<comment type="similarity">
    <text evidence="1 3">Belongs to the TPP enzyme family.</text>
</comment>
<name>A0A075MW16_9ARCH</name>
<dbReference type="PROSITE" id="PS00187">
    <property type="entry name" value="TPP_ENZYMES"/>
    <property type="match status" value="1"/>
</dbReference>
<dbReference type="InterPro" id="IPR029061">
    <property type="entry name" value="THDP-binding"/>
</dbReference>
<dbReference type="InterPro" id="IPR047211">
    <property type="entry name" value="POXB-like"/>
</dbReference>
<dbReference type="InterPro" id="IPR047210">
    <property type="entry name" value="TPP_PYR_POXB-like"/>
</dbReference>
<evidence type="ECO:0000256" key="3">
    <source>
        <dbReference type="RuleBase" id="RU362132"/>
    </source>
</evidence>
<dbReference type="CDD" id="cd02014">
    <property type="entry name" value="TPP_POX"/>
    <property type="match status" value="1"/>
</dbReference>
<dbReference type="InterPro" id="IPR011766">
    <property type="entry name" value="TPP_enzyme_TPP-bd"/>
</dbReference>
<accession>A0A075MW16</accession>
<feature type="domain" description="Thiamine pyrophosphate enzyme N-terminal TPP-binding" evidence="6">
    <location>
        <begin position="1"/>
        <end position="118"/>
    </location>
</feature>
<dbReference type="GeneID" id="41597220"/>
<dbReference type="InterPro" id="IPR029035">
    <property type="entry name" value="DHS-like_NAD/FAD-binding_dom"/>
</dbReference>
<sequence>MKTADIVAEALMDWGVDVIFGLPGDGINGFIEALRRRASKIRFVLVRHEESAAFMACAYAKYTGKLGACVATSGPGAVHLLTGLYDAKADGAPVIAITGRTYSDMMGSNYQQDVDLLALFSDVSVYNNMINSPEHAEMAVDIACRTALAKKGVSHLTIPIDVQERELRGMYSRHKVAGHTSDALVAYAMPDPKLLEKAAEILNAGRRVVMLVGQGALDATDEVIAVAERLGAPIVKALLGKAVVPDDHPLCTGGIGLLGTSPSSDAMAEADTLLMVGTSFPYIDYLPKPGQARGVQIDLFAEKIGLRYPVEVGLVGDSRLALSALLPLLKEKSHDFARSKQAAMKEWNNLLRERSSRIEMPMKPQFIARIISEELQDNAILSVDSGTNTIWAAQYIDLRKGMKFSLSGTLATMACALPYAIAAQIAYPERQSVAFVGDGGFTMLMGEFATAVKYQLPIKVVIIKNNSLGMIRWEQLAFLGNPEFGVEFAPIDFAKFAEACGAKGYSISDPRDARSLVQEAMSQDGPAIIEALVDPFEPPMPPKVDLDFVSNMAESFARGQPHARRIGLTIFRDQVHEALRKVHSHNDNNNDDGGSSNKTQQ</sequence>
<dbReference type="SUPFAM" id="SSF52467">
    <property type="entry name" value="DHS-like NAD/FAD-binding domain"/>
    <property type="match status" value="1"/>
</dbReference>
<dbReference type="GO" id="GO:0044272">
    <property type="term" value="P:sulfur compound biosynthetic process"/>
    <property type="evidence" value="ECO:0007669"/>
    <property type="project" value="UniProtKB-ARBA"/>
</dbReference>
<evidence type="ECO:0000259" key="4">
    <source>
        <dbReference type="Pfam" id="PF00205"/>
    </source>
</evidence>
<gene>
    <name evidence="7" type="ORF">NTE_01425</name>
</gene>
<dbReference type="PANTHER" id="PTHR42981:SF2">
    <property type="entry name" value="PYRUVATE DEHYDROGENASE [UBIQUINONE]"/>
    <property type="match status" value="1"/>
</dbReference>
<dbReference type="Pfam" id="PF02776">
    <property type="entry name" value="TPP_enzyme_N"/>
    <property type="match status" value="1"/>
</dbReference>
<feature type="domain" description="Thiamine pyrophosphate enzyme central" evidence="4">
    <location>
        <begin position="195"/>
        <end position="325"/>
    </location>
</feature>
<evidence type="ECO:0000259" key="6">
    <source>
        <dbReference type="Pfam" id="PF02776"/>
    </source>
</evidence>
<evidence type="ECO:0000256" key="1">
    <source>
        <dbReference type="ARBA" id="ARBA00007812"/>
    </source>
</evidence>
<dbReference type="eggNOG" id="arCOG01999">
    <property type="taxonomic scope" value="Archaea"/>
</dbReference>
<reference evidence="7 8" key="1">
    <citation type="journal article" date="2014" name="PLoS ONE">
        <title>Genome Sequence of Candidatus Nitrososphaera evergladensis from Group I.1b Enriched from Everglades Soil Reveals Novel Genomic Features of the Ammonia-Oxidizing Archaea.</title>
        <authorList>
            <person name="Zhalnina K.V."/>
            <person name="Dias R."/>
            <person name="Leonard M.T."/>
            <person name="Dorr de Quadros P."/>
            <person name="Camargo F.A."/>
            <person name="Drew J.C."/>
            <person name="Farmerie W.G."/>
            <person name="Daroub S.H."/>
            <person name="Triplett E.W."/>
        </authorList>
    </citation>
    <scope>NUCLEOTIDE SEQUENCE [LARGE SCALE GENOMIC DNA]</scope>
    <source>
        <strain evidence="7 8">SR1</strain>
    </source>
</reference>
<evidence type="ECO:0000256" key="2">
    <source>
        <dbReference type="ARBA" id="ARBA00023052"/>
    </source>
</evidence>
<dbReference type="GO" id="GO:0000287">
    <property type="term" value="F:magnesium ion binding"/>
    <property type="evidence" value="ECO:0007669"/>
    <property type="project" value="InterPro"/>
</dbReference>
<dbReference type="Gene3D" id="3.40.50.970">
    <property type="match status" value="2"/>
</dbReference>
<dbReference type="SUPFAM" id="SSF52518">
    <property type="entry name" value="Thiamin diphosphate-binding fold (THDP-binding)"/>
    <property type="match status" value="2"/>
</dbReference>
<dbReference type="FunFam" id="3.40.50.970:FF:000007">
    <property type="entry name" value="Acetolactate synthase"/>
    <property type="match status" value="1"/>
</dbReference>
<keyword evidence="7" id="KW-0560">Oxidoreductase</keyword>
<keyword evidence="8" id="KW-1185">Reference proteome</keyword>
<evidence type="ECO:0000313" key="8">
    <source>
        <dbReference type="Proteomes" id="UP000028194"/>
    </source>
</evidence>
<feature type="domain" description="Thiamine pyrophosphate enzyme TPP-binding" evidence="5">
    <location>
        <begin position="384"/>
        <end position="530"/>
    </location>
</feature>
<dbReference type="OrthoDB" id="6837at2157"/>
<dbReference type="GO" id="GO:0047112">
    <property type="term" value="F:pyruvate oxidase activity"/>
    <property type="evidence" value="ECO:0007669"/>
    <property type="project" value="UniProtKB-EC"/>
</dbReference>
<dbReference type="Pfam" id="PF02775">
    <property type="entry name" value="TPP_enzyme_C"/>
    <property type="match status" value="1"/>
</dbReference>
<organism evidence="7 8">
    <name type="scientific">Candidatus Nitrososphaera evergladensis SR1</name>
    <dbReference type="NCBI Taxonomy" id="1459636"/>
    <lineage>
        <taxon>Archaea</taxon>
        <taxon>Nitrososphaerota</taxon>
        <taxon>Nitrososphaeria</taxon>
        <taxon>Nitrososphaerales</taxon>
        <taxon>Nitrososphaeraceae</taxon>
        <taxon>Nitrososphaera</taxon>
    </lineage>
</organism>
<dbReference type="Proteomes" id="UP000028194">
    <property type="component" value="Chromosome"/>
</dbReference>
<dbReference type="RefSeq" id="WP_148700249.1">
    <property type="nucleotide sequence ID" value="NZ_CP007174.1"/>
</dbReference>
<proteinExistence type="inferred from homology"/>
<dbReference type="EC" id="1.2.3.3" evidence="7"/>
<dbReference type="Pfam" id="PF00205">
    <property type="entry name" value="TPP_enzyme_M"/>
    <property type="match status" value="1"/>
</dbReference>
<dbReference type="GO" id="GO:0006082">
    <property type="term" value="P:organic acid metabolic process"/>
    <property type="evidence" value="ECO:0007669"/>
    <property type="project" value="UniProtKB-ARBA"/>
</dbReference>
<protein>
    <submittedName>
        <fullName evidence="7">Pyruvate oxidase</fullName>
        <ecNumber evidence="7">1.2.3.3</ecNumber>
    </submittedName>
</protein>